<sequence length="117" mass="13118">MSIFVRARFDVRDQRHAEFEELAVALRDQAQEEPGTPTYRWFSAGAGSYLVLEEYTDTAAAMVHQERAADLLARVAQCAELVHAELYGDIGPELREWVRAHPQASVFADFPAHDAEG</sequence>
<dbReference type="Gene3D" id="3.30.70.100">
    <property type="match status" value="1"/>
</dbReference>
<evidence type="ECO:0000313" key="2">
    <source>
        <dbReference type="EMBL" id="GGN53311.1"/>
    </source>
</evidence>
<organism evidence="2 3">
    <name type="scientific">Streptomyces kronopolitis</name>
    <dbReference type="NCBI Taxonomy" id="1612435"/>
    <lineage>
        <taxon>Bacteria</taxon>
        <taxon>Bacillati</taxon>
        <taxon>Actinomycetota</taxon>
        <taxon>Actinomycetes</taxon>
        <taxon>Kitasatosporales</taxon>
        <taxon>Streptomycetaceae</taxon>
        <taxon>Streptomyces</taxon>
    </lineage>
</organism>
<evidence type="ECO:0000259" key="1">
    <source>
        <dbReference type="Pfam" id="PF03992"/>
    </source>
</evidence>
<dbReference type="Proteomes" id="UP000600080">
    <property type="component" value="Unassembled WGS sequence"/>
</dbReference>
<comment type="caution">
    <text evidence="2">The sequence shown here is derived from an EMBL/GenBank/DDBJ whole genome shotgun (WGS) entry which is preliminary data.</text>
</comment>
<protein>
    <recommendedName>
        <fullName evidence="1">ABM domain-containing protein</fullName>
    </recommendedName>
</protein>
<evidence type="ECO:0000313" key="3">
    <source>
        <dbReference type="Proteomes" id="UP000600080"/>
    </source>
</evidence>
<gene>
    <name evidence="2" type="ORF">GCM10012285_45150</name>
</gene>
<dbReference type="EMBL" id="BMND01000021">
    <property type="protein sequence ID" value="GGN53311.1"/>
    <property type="molecule type" value="Genomic_DNA"/>
</dbReference>
<dbReference type="InterPro" id="IPR011008">
    <property type="entry name" value="Dimeric_a/b-barrel"/>
</dbReference>
<dbReference type="SUPFAM" id="SSF54909">
    <property type="entry name" value="Dimeric alpha+beta barrel"/>
    <property type="match status" value="1"/>
</dbReference>
<name>A0ABQ2JRD5_9ACTN</name>
<proteinExistence type="predicted"/>
<keyword evidence="3" id="KW-1185">Reference proteome</keyword>
<dbReference type="Pfam" id="PF03992">
    <property type="entry name" value="ABM"/>
    <property type="match status" value="1"/>
</dbReference>
<dbReference type="GeneID" id="301550212"/>
<accession>A0ABQ2JRD5</accession>
<dbReference type="RefSeq" id="WP_189100830.1">
    <property type="nucleotide sequence ID" value="NZ_BMND01000021.1"/>
</dbReference>
<reference evidence="3" key="1">
    <citation type="journal article" date="2019" name="Int. J. Syst. Evol. Microbiol.">
        <title>The Global Catalogue of Microorganisms (GCM) 10K type strain sequencing project: providing services to taxonomists for standard genome sequencing and annotation.</title>
        <authorList>
            <consortium name="The Broad Institute Genomics Platform"/>
            <consortium name="The Broad Institute Genome Sequencing Center for Infectious Disease"/>
            <person name="Wu L."/>
            <person name="Ma J."/>
        </authorList>
    </citation>
    <scope>NUCLEOTIDE SEQUENCE [LARGE SCALE GENOMIC DNA]</scope>
    <source>
        <strain evidence="3">CGMCC 4.7323</strain>
    </source>
</reference>
<dbReference type="InterPro" id="IPR007138">
    <property type="entry name" value="ABM_dom"/>
</dbReference>
<feature type="domain" description="ABM" evidence="1">
    <location>
        <begin position="3"/>
        <end position="67"/>
    </location>
</feature>